<feature type="active site" description="Nucleophile" evidence="2">
    <location>
        <position position="141"/>
    </location>
</feature>
<evidence type="ECO:0000256" key="1">
    <source>
        <dbReference type="ARBA" id="ARBA00022679"/>
    </source>
</evidence>
<name>A0ABN0ZK94_9BACI</name>
<gene>
    <name evidence="2" type="primary">metXA</name>
    <name evidence="4" type="ORF">GCM10008935_01600</name>
</gene>
<dbReference type="PANTHER" id="PTHR32268:SF11">
    <property type="entry name" value="HOMOSERINE O-ACETYLTRANSFERASE"/>
    <property type="match status" value="1"/>
</dbReference>
<proteinExistence type="inferred from homology"/>
<keyword evidence="2" id="KW-0963">Cytoplasm</keyword>
<dbReference type="Gene3D" id="3.40.50.1820">
    <property type="entry name" value="alpha/beta hydrolase"/>
    <property type="match status" value="1"/>
</dbReference>
<comment type="caution">
    <text evidence="2">Lacks conserved residue(s) required for the propagation of feature annotation.</text>
</comment>
<dbReference type="PANTHER" id="PTHR32268">
    <property type="entry name" value="HOMOSERINE O-ACETYLTRANSFERASE"/>
    <property type="match status" value="1"/>
</dbReference>
<dbReference type="EMBL" id="BAAACZ010000003">
    <property type="protein sequence ID" value="GAA0450822.1"/>
    <property type="molecule type" value="Genomic_DNA"/>
</dbReference>
<evidence type="ECO:0000259" key="3">
    <source>
        <dbReference type="Pfam" id="PF00561"/>
    </source>
</evidence>
<dbReference type="InterPro" id="IPR008220">
    <property type="entry name" value="HAT_MetX-like"/>
</dbReference>
<dbReference type="Gene3D" id="1.10.1740.110">
    <property type="match status" value="1"/>
</dbReference>
<keyword evidence="5" id="KW-1185">Reference proteome</keyword>
<comment type="catalytic activity">
    <reaction evidence="2">
        <text>L-homoserine + acetyl-CoA = O-acetyl-L-homoserine + CoA</text>
        <dbReference type="Rhea" id="RHEA:13701"/>
        <dbReference type="ChEBI" id="CHEBI:57287"/>
        <dbReference type="ChEBI" id="CHEBI:57288"/>
        <dbReference type="ChEBI" id="CHEBI:57476"/>
        <dbReference type="ChEBI" id="CHEBI:57716"/>
        <dbReference type="EC" id="2.3.1.31"/>
    </reaction>
</comment>
<comment type="caution">
    <text evidence="4">The sequence shown here is derived from an EMBL/GenBank/DDBJ whole genome shotgun (WGS) entry which is preliminary data.</text>
</comment>
<keyword evidence="2" id="KW-0486">Methionine biosynthesis</keyword>
<comment type="function">
    <text evidence="2">Transfers an acetyl group from acetyl-CoA to L-homoserine, forming acetyl-L-homoserine.</text>
</comment>
<organism evidence="4 5">
    <name type="scientific">Alkalibacillus silvisoli</name>
    <dbReference type="NCBI Taxonomy" id="392823"/>
    <lineage>
        <taxon>Bacteria</taxon>
        <taxon>Bacillati</taxon>
        <taxon>Bacillota</taxon>
        <taxon>Bacilli</taxon>
        <taxon>Bacillales</taxon>
        <taxon>Bacillaceae</taxon>
        <taxon>Alkalibacillus</taxon>
    </lineage>
</organism>
<dbReference type="Proteomes" id="UP001500740">
    <property type="component" value="Unassembled WGS sequence"/>
</dbReference>
<protein>
    <recommendedName>
        <fullName evidence="2">Homoserine O-acetyltransferase</fullName>
        <shortName evidence="2">HAT</shortName>
        <ecNumber evidence="2">2.3.1.31</ecNumber>
    </recommendedName>
    <alternativeName>
        <fullName evidence="2">Homoserine transacetylase</fullName>
        <shortName evidence="2">HTA</shortName>
    </alternativeName>
</protein>
<dbReference type="HAMAP" id="MF_00296">
    <property type="entry name" value="MetX_acyltransf"/>
    <property type="match status" value="1"/>
</dbReference>
<evidence type="ECO:0000313" key="5">
    <source>
        <dbReference type="Proteomes" id="UP001500740"/>
    </source>
</evidence>
<comment type="similarity">
    <text evidence="2">Belongs to the AB hydrolase superfamily. MetX family.</text>
</comment>
<dbReference type="EC" id="2.3.1.31" evidence="2"/>
<dbReference type="InterPro" id="IPR000073">
    <property type="entry name" value="AB_hydrolase_1"/>
</dbReference>
<reference evidence="4 5" key="1">
    <citation type="journal article" date="2019" name="Int. J. Syst. Evol. Microbiol.">
        <title>The Global Catalogue of Microorganisms (GCM) 10K type strain sequencing project: providing services to taxonomists for standard genome sequencing and annotation.</title>
        <authorList>
            <consortium name="The Broad Institute Genomics Platform"/>
            <consortium name="The Broad Institute Genome Sequencing Center for Infectious Disease"/>
            <person name="Wu L."/>
            <person name="Ma J."/>
        </authorList>
    </citation>
    <scope>NUCLEOTIDE SEQUENCE [LARGE SCALE GENOMIC DNA]</scope>
    <source>
        <strain evidence="4 5">JCM 14193</strain>
    </source>
</reference>
<dbReference type="InterPro" id="IPR029058">
    <property type="entry name" value="AB_hydrolase_fold"/>
</dbReference>
<accession>A0ABN0ZK94</accession>
<dbReference type="NCBIfam" id="NF001209">
    <property type="entry name" value="PRK00175.1"/>
    <property type="match status" value="1"/>
</dbReference>
<dbReference type="RefSeq" id="WP_343781135.1">
    <property type="nucleotide sequence ID" value="NZ_BAAACZ010000003.1"/>
</dbReference>
<feature type="active site" evidence="2">
    <location>
        <position position="291"/>
    </location>
</feature>
<keyword evidence="2" id="KW-0028">Amino-acid biosynthesis</keyword>
<dbReference type="PIRSF" id="PIRSF000443">
    <property type="entry name" value="Homoser_Ac_trans"/>
    <property type="match status" value="1"/>
</dbReference>
<dbReference type="Pfam" id="PF00561">
    <property type="entry name" value="Abhydrolase_1"/>
    <property type="match status" value="1"/>
</dbReference>
<dbReference type="SUPFAM" id="SSF53474">
    <property type="entry name" value="alpha/beta-Hydrolases"/>
    <property type="match status" value="1"/>
</dbReference>
<keyword evidence="1 2" id="KW-0808">Transferase</keyword>
<feature type="binding site" evidence="2">
    <location>
        <position position="325"/>
    </location>
    <ligand>
        <name>substrate</name>
    </ligand>
</feature>
<dbReference type="NCBIfam" id="TIGR01392">
    <property type="entry name" value="homoserO_Ac_trn"/>
    <property type="match status" value="1"/>
</dbReference>
<feature type="domain" description="AB hydrolase-1" evidence="3">
    <location>
        <begin position="39"/>
        <end position="328"/>
    </location>
</feature>
<keyword evidence="2" id="KW-0012">Acyltransferase</keyword>
<sequence>MTVRRDVGKVVIPNFTLESGYILDEVELVFERAGLEQSPVILVCHALTGNHCTVGTEDEPGWWRGLINQGGYIDVDEYQVLTFNVLGGCDGSSGPKSINSNTGNMYGVDFPQITIRDLVEIQYLALKKLGINHLHAVIGGSLGGMQVLEWGLMYPGFVDVIIPIAVTPQFSDYAIAFNHISAQAIKQDSNWQQGKTPKEGLGLARAIGMITYRSAPLFQERFNRTELNQKYEVESYLSHQAEKLVNRFDANSYLILLNAMNGHDIGRGRGGYELALSQLEVPVVALSFQHDLLYPPHEIKAFVDHLNILGGSAKYCEVETIFGHDGFLVEFQKWGDVIKVSLESIKESKLLNRSGEG</sequence>
<evidence type="ECO:0000256" key="2">
    <source>
        <dbReference type="HAMAP-Rule" id="MF_00296"/>
    </source>
</evidence>
<comment type="subcellular location">
    <subcellularLocation>
        <location evidence="2">Cytoplasm</location>
    </subcellularLocation>
</comment>
<feature type="binding site" evidence="2">
    <location>
        <position position="205"/>
    </location>
    <ligand>
        <name>substrate</name>
    </ligand>
</feature>
<evidence type="ECO:0000313" key="4">
    <source>
        <dbReference type="EMBL" id="GAA0450822.1"/>
    </source>
</evidence>
<feature type="active site" evidence="2">
    <location>
        <position position="324"/>
    </location>
</feature>
<comment type="pathway">
    <text evidence="2">Amino-acid biosynthesis; L-methionine biosynthesis via de novo pathway; O-acetyl-L-homoserine from L-homoserine: step 1/1.</text>
</comment>
<comment type="subunit">
    <text evidence="2">Homodimer.</text>
</comment>